<feature type="compositionally biased region" description="Pro residues" evidence="1">
    <location>
        <begin position="324"/>
        <end position="336"/>
    </location>
</feature>
<evidence type="ECO:0000256" key="2">
    <source>
        <dbReference type="SAM" id="Phobius"/>
    </source>
</evidence>
<evidence type="ECO:0000256" key="1">
    <source>
        <dbReference type="SAM" id="MobiDB-lite"/>
    </source>
</evidence>
<dbReference type="InterPro" id="IPR046112">
    <property type="entry name" value="DUF6049"/>
</dbReference>
<dbReference type="InterPro" id="IPR006311">
    <property type="entry name" value="TAT_signal"/>
</dbReference>
<organism evidence="4 5">
    <name type="scientific">Georgenia subflava</name>
    <dbReference type="NCBI Taxonomy" id="1622177"/>
    <lineage>
        <taxon>Bacteria</taxon>
        <taxon>Bacillati</taxon>
        <taxon>Actinomycetota</taxon>
        <taxon>Actinomycetes</taxon>
        <taxon>Micrococcales</taxon>
        <taxon>Bogoriellaceae</taxon>
        <taxon>Georgenia</taxon>
    </lineage>
</organism>
<gene>
    <name evidence="4" type="ORF">GB881_01890</name>
</gene>
<feature type="compositionally biased region" description="Low complexity" evidence="1">
    <location>
        <begin position="265"/>
        <end position="284"/>
    </location>
</feature>
<dbReference type="Pfam" id="PF19516">
    <property type="entry name" value="DUF6049"/>
    <property type="match status" value="1"/>
</dbReference>
<evidence type="ECO:0000313" key="5">
    <source>
        <dbReference type="Proteomes" id="UP000437709"/>
    </source>
</evidence>
<dbReference type="AlphaFoldDB" id="A0A6N7EBM8"/>
<dbReference type="Proteomes" id="UP000437709">
    <property type="component" value="Unassembled WGS sequence"/>
</dbReference>
<keyword evidence="2" id="KW-1133">Transmembrane helix</keyword>
<feature type="transmembrane region" description="Helical" evidence="2">
    <location>
        <begin position="744"/>
        <end position="762"/>
    </location>
</feature>
<reference evidence="4 5" key="1">
    <citation type="submission" date="2019-10" db="EMBL/GenBank/DDBJ databases">
        <title>Georgenia wutianyii sp. nov. and Georgenia yuyongxinii sp. nov. isolated from plateau pika (Ochotona curzoniae) in the Qinghai-Tibet plateau of China.</title>
        <authorList>
            <person name="Tian Z."/>
        </authorList>
    </citation>
    <scope>NUCLEOTIDE SEQUENCE [LARGE SCALE GENOMIC DNA]</scope>
    <source>
        <strain evidence="4 5">JCM 19765</strain>
    </source>
</reference>
<proteinExistence type="predicted"/>
<comment type="caution">
    <text evidence="4">The sequence shown here is derived from an EMBL/GenBank/DDBJ whole genome shotgun (WGS) entry which is preliminary data.</text>
</comment>
<accession>A0A6N7EBM8</accession>
<sequence>MTPRRASLRPVAVLTAALAAVAGAVVPAGLAAPAAATTDDPTAEETGLEVEITDVGSPVLGPDRPLTIRGTVTNPTDEAVETADLRLRMQRYTPISRSALQRWLEPDSYSTTVLLAREDLPAALPAGESTTFSVTVEDVPLASAHYAWGPHGVEVEIRDAADAEVEGADRSILLWYPDLEVERTPVSLLVPLAPNLAERATSVADGRPVAEVAAPRLLELLSATDQPGVTTVVDGMLLAPPAGRPGAELGADAATGSEAVEDPTDPTAPTDDTSDGATDTSTDGAVDEATAEPGATGTAGADATATEDGTEAGSDPAGGEPTDAPAPEPTDEPPPSGGAADLVASVTDRADATDREIRLLPWADADVAALAHTGADVLLAEQRDRSTAAGHALGLASGTALTWPDTDRPDQVTMEAVARAGADAVVLPAGAATPLQELTYTAAGRADLQLADGTTLPAVLADEQASAVLSGRLLPRAGTDGDVLDLDPLDARQLLLAETAVISRERPADPRAVVLALPRDFAGDPTALADMLAALMAAPWVTPTTVSDVLATEAPALERGTLPDIEVAAGELDNAVLRAMDAVVAEAASFASITTVPDEIVEPVERAVEQVLSSAWREDPGAREDLIAAVRADVEALDTQVTALPSSTLNLINSSADLPVHVRNDLDTDVTVQVRLDPTDQRLQAPDAVTLTVPAGSQATAQVPVRAVGSGDVPVEVELLTADGREVGTSTDLQVRVRADWETVGTAVAAGLLGVLLVVGLVRTVRRGPRMDPDEVVPDPEEAP</sequence>
<keyword evidence="3" id="KW-0732">Signal</keyword>
<keyword evidence="2" id="KW-0472">Membrane</keyword>
<keyword evidence="2" id="KW-0812">Transmembrane</keyword>
<evidence type="ECO:0000256" key="3">
    <source>
        <dbReference type="SAM" id="SignalP"/>
    </source>
</evidence>
<feature type="chain" id="PRO_5026836469" description="2-oxoglutarate dehydrogenase" evidence="3">
    <location>
        <begin position="32"/>
        <end position="784"/>
    </location>
</feature>
<feature type="signal peptide" evidence="3">
    <location>
        <begin position="1"/>
        <end position="31"/>
    </location>
</feature>
<dbReference type="PROSITE" id="PS51318">
    <property type="entry name" value="TAT"/>
    <property type="match status" value="1"/>
</dbReference>
<feature type="region of interest" description="Disordered" evidence="1">
    <location>
        <begin position="240"/>
        <end position="341"/>
    </location>
</feature>
<dbReference type="RefSeq" id="WP_152194014.1">
    <property type="nucleotide sequence ID" value="NZ_VUKD01000001.1"/>
</dbReference>
<evidence type="ECO:0000313" key="4">
    <source>
        <dbReference type="EMBL" id="MPV35812.1"/>
    </source>
</evidence>
<dbReference type="OrthoDB" id="3267347at2"/>
<name>A0A6N7EBM8_9MICO</name>
<keyword evidence="5" id="KW-1185">Reference proteome</keyword>
<feature type="compositionally biased region" description="Low complexity" evidence="1">
    <location>
        <begin position="291"/>
        <end position="323"/>
    </location>
</feature>
<protein>
    <recommendedName>
        <fullName evidence="6">2-oxoglutarate dehydrogenase</fullName>
    </recommendedName>
</protein>
<evidence type="ECO:0008006" key="6">
    <source>
        <dbReference type="Google" id="ProtNLM"/>
    </source>
</evidence>
<dbReference type="EMBL" id="WHPC01000004">
    <property type="protein sequence ID" value="MPV35812.1"/>
    <property type="molecule type" value="Genomic_DNA"/>
</dbReference>